<protein>
    <submittedName>
        <fullName evidence="1">Uncharacterized protein</fullName>
    </submittedName>
</protein>
<sequence>MGRSEVGVTLRLRSFSTFETKRNEKQRTDTSFLNVKYYEGYDILKSTLMSVPFEAKSLSQRRLTKKTLHITAVKQVSTALVVIRINTDEQTN</sequence>
<organism evidence="1 2">
    <name type="scientific">Scophthalmus maximus</name>
    <name type="common">Turbot</name>
    <name type="synonym">Psetta maxima</name>
    <dbReference type="NCBI Taxonomy" id="52904"/>
    <lineage>
        <taxon>Eukaryota</taxon>
        <taxon>Metazoa</taxon>
        <taxon>Chordata</taxon>
        <taxon>Craniata</taxon>
        <taxon>Vertebrata</taxon>
        <taxon>Euteleostomi</taxon>
        <taxon>Actinopterygii</taxon>
        <taxon>Neopterygii</taxon>
        <taxon>Teleostei</taxon>
        <taxon>Neoteleostei</taxon>
        <taxon>Acanthomorphata</taxon>
        <taxon>Carangaria</taxon>
        <taxon>Pleuronectiformes</taxon>
        <taxon>Pleuronectoidei</taxon>
        <taxon>Scophthalmidae</taxon>
        <taxon>Scophthalmus</taxon>
    </lineage>
</organism>
<dbReference type="Proteomes" id="UP000438429">
    <property type="component" value="Unassembled WGS sequence"/>
</dbReference>
<reference evidence="1 2" key="1">
    <citation type="submission" date="2019-06" db="EMBL/GenBank/DDBJ databases">
        <title>Draft genomes of female and male turbot (Scophthalmus maximus).</title>
        <authorList>
            <person name="Xu H."/>
            <person name="Xu X.-W."/>
            <person name="Shao C."/>
            <person name="Chen S."/>
        </authorList>
    </citation>
    <scope>NUCLEOTIDE SEQUENCE [LARGE SCALE GENOMIC DNA]</scope>
    <source>
        <strain evidence="1">Ysfricsl-2016a</strain>
        <tissue evidence="1">Blood</tissue>
    </source>
</reference>
<evidence type="ECO:0000313" key="1">
    <source>
        <dbReference type="EMBL" id="KAF0034413.1"/>
    </source>
</evidence>
<proteinExistence type="predicted"/>
<gene>
    <name evidence="1" type="ORF">F2P81_012171</name>
</gene>
<accession>A0A6A4SJU7</accession>
<name>A0A6A4SJU7_SCOMX</name>
<evidence type="ECO:0000313" key="2">
    <source>
        <dbReference type="Proteomes" id="UP000438429"/>
    </source>
</evidence>
<comment type="caution">
    <text evidence="1">The sequence shown here is derived from an EMBL/GenBank/DDBJ whole genome shotgun (WGS) entry which is preliminary data.</text>
</comment>
<dbReference type="EMBL" id="VEVO01000011">
    <property type="protein sequence ID" value="KAF0034413.1"/>
    <property type="molecule type" value="Genomic_DNA"/>
</dbReference>
<dbReference type="AlphaFoldDB" id="A0A6A4SJU7"/>